<evidence type="ECO:0000256" key="2">
    <source>
        <dbReference type="ARBA" id="ARBA00023125"/>
    </source>
</evidence>
<keyword evidence="2" id="KW-0238">DNA-binding</keyword>
<dbReference type="PANTHER" id="PTHR31719">
    <property type="entry name" value="NAC TRANSCRIPTION FACTOR 56"/>
    <property type="match status" value="1"/>
</dbReference>
<dbReference type="InterPro" id="IPR036093">
    <property type="entry name" value="NAC_dom_sf"/>
</dbReference>
<evidence type="ECO:0000256" key="3">
    <source>
        <dbReference type="ARBA" id="ARBA00023163"/>
    </source>
</evidence>
<keyword evidence="4" id="KW-0539">Nucleus</keyword>
<dbReference type="Gene3D" id="2.170.150.80">
    <property type="entry name" value="NAC domain"/>
    <property type="match status" value="1"/>
</dbReference>
<keyword evidence="1" id="KW-0805">Transcription regulation</keyword>
<dbReference type="Proteomes" id="UP000504607">
    <property type="component" value="Chromosome 8"/>
</dbReference>
<dbReference type="OrthoDB" id="764245at2759"/>
<dbReference type="RefSeq" id="XP_019707826.1">
    <property type="nucleotide sequence ID" value="XM_019852267.2"/>
</dbReference>
<dbReference type="GO" id="GO:0006355">
    <property type="term" value="P:regulation of DNA-templated transcription"/>
    <property type="evidence" value="ECO:0007669"/>
    <property type="project" value="InterPro"/>
</dbReference>
<evidence type="ECO:0000259" key="5">
    <source>
        <dbReference type="PROSITE" id="PS51005"/>
    </source>
</evidence>
<accession>A0A6J0PLW7</accession>
<keyword evidence="3" id="KW-0804">Transcription</keyword>
<dbReference type="PROSITE" id="PS51005">
    <property type="entry name" value="NAC"/>
    <property type="match status" value="1"/>
</dbReference>
<evidence type="ECO:0000256" key="1">
    <source>
        <dbReference type="ARBA" id="ARBA00023015"/>
    </source>
</evidence>
<keyword evidence="6" id="KW-1185">Reference proteome</keyword>
<feature type="domain" description="NAC" evidence="5">
    <location>
        <begin position="13"/>
        <end position="168"/>
    </location>
</feature>
<dbReference type="GO" id="GO:0003677">
    <property type="term" value="F:DNA binding"/>
    <property type="evidence" value="ECO:0007669"/>
    <property type="project" value="UniProtKB-KW"/>
</dbReference>
<dbReference type="SUPFAM" id="SSF101941">
    <property type="entry name" value="NAC domain"/>
    <property type="match status" value="1"/>
</dbReference>
<proteinExistence type="predicted"/>
<dbReference type="InterPro" id="IPR003441">
    <property type="entry name" value="NAC-dom"/>
</dbReference>
<gene>
    <name evidence="7" type="primary">LOC105050083</name>
</gene>
<reference evidence="7" key="1">
    <citation type="submission" date="2025-08" db="UniProtKB">
        <authorList>
            <consortium name="RefSeq"/>
        </authorList>
    </citation>
    <scope>IDENTIFICATION</scope>
</reference>
<evidence type="ECO:0000313" key="7">
    <source>
        <dbReference type="RefSeq" id="XP_019707826.1"/>
    </source>
</evidence>
<dbReference type="Pfam" id="PF02365">
    <property type="entry name" value="NAM"/>
    <property type="match status" value="1"/>
</dbReference>
<evidence type="ECO:0000313" key="6">
    <source>
        <dbReference type="Proteomes" id="UP000504607"/>
    </source>
</evidence>
<dbReference type="InParanoid" id="A0A6J0PLW7"/>
<dbReference type="AlphaFoldDB" id="A0A6J0PLW7"/>
<protein>
    <submittedName>
        <fullName evidence="7">NAC domain-containing protein 2</fullName>
    </submittedName>
</protein>
<dbReference type="KEGG" id="egu:109506140"/>
<name>A0A6J0PLW7_ELAGV</name>
<evidence type="ECO:0000256" key="4">
    <source>
        <dbReference type="ARBA" id="ARBA00023242"/>
    </source>
</evidence>
<organism evidence="6 7">
    <name type="scientific">Elaeis guineensis var. tenera</name>
    <name type="common">Oil palm</name>
    <dbReference type="NCBI Taxonomy" id="51953"/>
    <lineage>
        <taxon>Eukaryota</taxon>
        <taxon>Viridiplantae</taxon>
        <taxon>Streptophyta</taxon>
        <taxon>Embryophyta</taxon>
        <taxon>Tracheophyta</taxon>
        <taxon>Spermatophyta</taxon>
        <taxon>Magnoliopsida</taxon>
        <taxon>Liliopsida</taxon>
        <taxon>Arecaceae</taxon>
        <taxon>Arecoideae</taxon>
        <taxon>Cocoseae</taxon>
        <taxon>Elaeidinae</taxon>
        <taxon>Elaeis</taxon>
    </lineage>
</organism>
<dbReference type="PANTHER" id="PTHR31719:SF43">
    <property type="entry name" value="NAC TRANSCRIPTION FACTOR 56"/>
    <property type="match status" value="1"/>
</dbReference>
<sequence length="175" mass="20248">MDDSHSSFGAFQLPVGYHFRPTDEEVIEFFLLPRVLGRPLTPHLIHELDIFRYDPEQLPLDRDEEPKGWGYFFVFGKLGDEEGGGDGVRTTPAGYWKVQGAEKVIMDREETETMGFMREMVFYRGKAPSEEKTDWVLEEYRLNPALSELKNPHDTKMDNCLLCSVHKENTQLDSD</sequence>